<accession>B7PRV2</accession>
<dbReference type="InParanoid" id="B7PRV2"/>
<reference evidence="2" key="2">
    <citation type="submission" date="2020-05" db="UniProtKB">
        <authorList>
            <consortium name="EnsemblMetazoa"/>
        </authorList>
    </citation>
    <scope>IDENTIFICATION</scope>
    <source>
        <strain evidence="2">wikel</strain>
    </source>
</reference>
<evidence type="ECO:0000313" key="3">
    <source>
        <dbReference type="Proteomes" id="UP000001555"/>
    </source>
</evidence>
<dbReference type="HOGENOM" id="CLU_2052185_0_0_1"/>
<dbReference type="VEuPathDB" id="VectorBase:ISCW007383"/>
<evidence type="ECO:0000313" key="2">
    <source>
        <dbReference type="EnsemblMetazoa" id="ISCW007383-PA"/>
    </source>
</evidence>
<proteinExistence type="predicted"/>
<sequence length="120" mass="13440">MSILTRVFTHKNNSLDEIPVVVFSAEYMKFLGTHIRNGLLDLVNYVGWRLIERFGWAASGFLAGLRQEFLLEVSPAMAATGYGEVDCAVQAAHLLPFTAGRIFRFSLTVLDPRVLVLDCY</sequence>
<organism>
    <name type="scientific">Ixodes scapularis</name>
    <name type="common">Black-legged tick</name>
    <name type="synonym">Deer tick</name>
    <dbReference type="NCBI Taxonomy" id="6945"/>
    <lineage>
        <taxon>Eukaryota</taxon>
        <taxon>Metazoa</taxon>
        <taxon>Ecdysozoa</taxon>
        <taxon>Arthropoda</taxon>
        <taxon>Chelicerata</taxon>
        <taxon>Arachnida</taxon>
        <taxon>Acari</taxon>
        <taxon>Parasitiformes</taxon>
        <taxon>Ixodida</taxon>
        <taxon>Ixodoidea</taxon>
        <taxon>Ixodidae</taxon>
        <taxon>Ixodinae</taxon>
        <taxon>Ixodes</taxon>
    </lineage>
</organism>
<name>B7PRV2_IXOSC</name>
<evidence type="ECO:0000313" key="1">
    <source>
        <dbReference type="EMBL" id="EEC09324.1"/>
    </source>
</evidence>
<protein>
    <submittedName>
        <fullName evidence="1 2">Uncharacterized protein</fullName>
    </submittedName>
</protein>
<gene>
    <name evidence="1" type="ORF">IscW_ISCW007383</name>
</gene>
<reference evidence="1 3" key="1">
    <citation type="submission" date="2008-03" db="EMBL/GenBank/DDBJ databases">
        <title>Annotation of Ixodes scapularis.</title>
        <authorList>
            <consortium name="Ixodes scapularis Genome Project Consortium"/>
            <person name="Caler E."/>
            <person name="Hannick L.I."/>
            <person name="Bidwell S."/>
            <person name="Joardar V."/>
            <person name="Thiagarajan M."/>
            <person name="Amedeo P."/>
            <person name="Galinsky K.J."/>
            <person name="Schobel S."/>
            <person name="Inman J."/>
            <person name="Hostetler J."/>
            <person name="Miller J."/>
            <person name="Hammond M."/>
            <person name="Megy K."/>
            <person name="Lawson D."/>
            <person name="Kodira C."/>
            <person name="Sutton G."/>
            <person name="Meyer J."/>
            <person name="Hill C.A."/>
            <person name="Birren B."/>
            <person name="Nene V."/>
            <person name="Collins F."/>
            <person name="Alarcon-Chaidez F."/>
            <person name="Wikel S."/>
            <person name="Strausberg R."/>
        </authorList>
    </citation>
    <scope>NUCLEOTIDE SEQUENCE [LARGE SCALE GENOMIC DNA]</scope>
    <source>
        <strain evidence="3">Wikel</strain>
        <strain evidence="1">Wikel colony</strain>
    </source>
</reference>
<dbReference type="PaxDb" id="6945-B7PRV2"/>
<dbReference type="EMBL" id="ABJB010406112">
    <property type="status" value="NOT_ANNOTATED_CDS"/>
    <property type="molecule type" value="Genomic_DNA"/>
</dbReference>
<dbReference type="EMBL" id="DS775236">
    <property type="protein sequence ID" value="EEC09324.1"/>
    <property type="molecule type" value="Genomic_DNA"/>
</dbReference>
<keyword evidence="3" id="KW-1185">Reference proteome</keyword>
<dbReference type="Proteomes" id="UP000001555">
    <property type="component" value="Unassembled WGS sequence"/>
</dbReference>
<dbReference type="EnsemblMetazoa" id="ISCW007383-RA">
    <property type="protein sequence ID" value="ISCW007383-PA"/>
    <property type="gene ID" value="ISCW007383"/>
</dbReference>
<dbReference type="AlphaFoldDB" id="B7PRV2"/>
<dbReference type="VEuPathDB" id="VectorBase:ISCI007383"/>